<dbReference type="AlphaFoldDB" id="A0A7W9Z2W8"/>
<organism evidence="1 2">
    <name type="scientific">Pseudorhizobium flavum</name>
    <dbReference type="NCBI Taxonomy" id="1335061"/>
    <lineage>
        <taxon>Bacteria</taxon>
        <taxon>Pseudomonadati</taxon>
        <taxon>Pseudomonadota</taxon>
        <taxon>Alphaproteobacteria</taxon>
        <taxon>Hyphomicrobiales</taxon>
        <taxon>Rhizobiaceae</taxon>
        <taxon>Rhizobium/Agrobacterium group</taxon>
        <taxon>Pseudorhizobium</taxon>
    </lineage>
</organism>
<sequence>MRWFKTCGSNGVLNALLRNRLVRAGNRQAIRLGGVHLIGVLRSLASP</sequence>
<evidence type="ECO:0000313" key="2">
    <source>
        <dbReference type="Proteomes" id="UP000535501"/>
    </source>
</evidence>
<name>A0A7W9Z2W8_9HYPH</name>
<dbReference type="Proteomes" id="UP000535501">
    <property type="component" value="Unassembled WGS sequence"/>
</dbReference>
<reference evidence="1 2" key="1">
    <citation type="submission" date="2020-08" db="EMBL/GenBank/DDBJ databases">
        <title>Genomic Encyclopedia of Type Strains, Phase IV (KMG-IV): sequencing the most valuable type-strain genomes for metagenomic binning, comparative biology and taxonomic classification.</title>
        <authorList>
            <person name="Goeker M."/>
        </authorList>
    </citation>
    <scope>NUCLEOTIDE SEQUENCE [LARGE SCALE GENOMIC DNA]</scope>
    <source>
        <strain evidence="1 2">DSM 102134</strain>
    </source>
</reference>
<accession>A0A7W9Z2W8</accession>
<dbReference type="EMBL" id="JACHEJ010000039">
    <property type="protein sequence ID" value="MBB6182549.1"/>
    <property type="molecule type" value="Genomic_DNA"/>
</dbReference>
<dbReference type="RefSeq" id="WP_172977919.1">
    <property type="nucleotide sequence ID" value="NZ_JACHEJ010000039.1"/>
</dbReference>
<evidence type="ECO:0000313" key="1">
    <source>
        <dbReference type="EMBL" id="MBB6182549.1"/>
    </source>
</evidence>
<comment type="caution">
    <text evidence="1">The sequence shown here is derived from an EMBL/GenBank/DDBJ whole genome shotgun (WGS) entry which is preliminary data.</text>
</comment>
<protein>
    <submittedName>
        <fullName evidence="1">Uncharacterized protein</fullName>
    </submittedName>
</protein>
<keyword evidence="2" id="KW-1185">Reference proteome</keyword>
<gene>
    <name evidence="1" type="ORF">HNQ75_004538</name>
</gene>
<proteinExistence type="predicted"/>